<evidence type="ECO:0000256" key="8">
    <source>
        <dbReference type="PIRNR" id="PIRNR028784"/>
    </source>
</evidence>
<gene>
    <name evidence="10" type="primary">mrpF</name>
    <name evidence="10" type="ORF">GCM10011351_01350</name>
</gene>
<dbReference type="RefSeq" id="WP_117152699.1">
    <property type="nucleotide sequence ID" value="NZ_BMLG01000001.1"/>
</dbReference>
<comment type="subcellular location">
    <subcellularLocation>
        <location evidence="1 8">Cell membrane</location>
        <topology evidence="1 8">Multi-pass membrane protein</topology>
    </subcellularLocation>
</comment>
<dbReference type="InterPro" id="IPR007208">
    <property type="entry name" value="MrpF/PhaF-like"/>
</dbReference>
<name>A0A917WPR9_9BACI</name>
<evidence type="ECO:0000256" key="6">
    <source>
        <dbReference type="ARBA" id="ARBA00022989"/>
    </source>
</evidence>
<dbReference type="Pfam" id="PF04066">
    <property type="entry name" value="MrpF_PhaF"/>
    <property type="match status" value="1"/>
</dbReference>
<reference evidence="10" key="1">
    <citation type="journal article" date="2014" name="Int. J. Syst. Evol. Microbiol.">
        <title>Complete genome sequence of Corynebacterium casei LMG S-19264T (=DSM 44701T), isolated from a smear-ripened cheese.</title>
        <authorList>
            <consortium name="US DOE Joint Genome Institute (JGI-PGF)"/>
            <person name="Walter F."/>
            <person name="Albersmeier A."/>
            <person name="Kalinowski J."/>
            <person name="Ruckert C."/>
        </authorList>
    </citation>
    <scope>NUCLEOTIDE SEQUENCE</scope>
    <source>
        <strain evidence="10">CGMCC 1.6333</strain>
    </source>
</reference>
<evidence type="ECO:0000256" key="5">
    <source>
        <dbReference type="ARBA" id="ARBA00022692"/>
    </source>
</evidence>
<comment type="similarity">
    <text evidence="2 8">Belongs to the CPA3 antiporters (TC 2.A.63) subunit F family.</text>
</comment>
<sequence length="93" mass="10212">MLETVAWIVLMMLSVAIVLCFIRMIKGPSMFDRIVALDLLGITMIGFVGMIMIIQNTLVYVEVVLVLGILAFVGTIALSKYMEGGVVIDRDSD</sequence>
<dbReference type="EMBL" id="BMLG01000001">
    <property type="protein sequence ID" value="GGM19205.1"/>
    <property type="molecule type" value="Genomic_DNA"/>
</dbReference>
<evidence type="ECO:0000256" key="2">
    <source>
        <dbReference type="ARBA" id="ARBA00009212"/>
    </source>
</evidence>
<comment type="caution">
    <text evidence="10">The sequence shown here is derived from an EMBL/GenBank/DDBJ whole genome shotgun (WGS) entry which is preliminary data.</text>
</comment>
<accession>A0A917WPR9</accession>
<evidence type="ECO:0000256" key="7">
    <source>
        <dbReference type="ARBA" id="ARBA00023136"/>
    </source>
</evidence>
<keyword evidence="11" id="KW-1185">Reference proteome</keyword>
<dbReference type="GO" id="GO:0015385">
    <property type="term" value="F:sodium:proton antiporter activity"/>
    <property type="evidence" value="ECO:0007669"/>
    <property type="project" value="TreeGrafter"/>
</dbReference>
<keyword evidence="8" id="KW-0406">Ion transport</keyword>
<protein>
    <submittedName>
        <fullName evidence="10">Na(+)/H(+) antiporter subunit F</fullName>
    </submittedName>
</protein>
<evidence type="ECO:0000256" key="4">
    <source>
        <dbReference type="ARBA" id="ARBA00022475"/>
    </source>
</evidence>
<evidence type="ECO:0000256" key="9">
    <source>
        <dbReference type="SAM" id="Phobius"/>
    </source>
</evidence>
<evidence type="ECO:0000313" key="11">
    <source>
        <dbReference type="Proteomes" id="UP000618460"/>
    </source>
</evidence>
<keyword evidence="7 8" id="KW-0472">Membrane</keyword>
<organism evidence="10 11">
    <name type="scientific">Paraliobacillus quinghaiensis</name>
    <dbReference type="NCBI Taxonomy" id="470815"/>
    <lineage>
        <taxon>Bacteria</taxon>
        <taxon>Bacillati</taxon>
        <taxon>Bacillota</taxon>
        <taxon>Bacilli</taxon>
        <taxon>Bacillales</taxon>
        <taxon>Bacillaceae</taxon>
        <taxon>Paraliobacillus</taxon>
    </lineage>
</organism>
<reference evidence="10" key="2">
    <citation type="submission" date="2020-09" db="EMBL/GenBank/DDBJ databases">
        <authorList>
            <person name="Sun Q."/>
            <person name="Zhou Y."/>
        </authorList>
    </citation>
    <scope>NUCLEOTIDE SEQUENCE</scope>
    <source>
        <strain evidence="10">CGMCC 1.6333</strain>
    </source>
</reference>
<dbReference type="GO" id="GO:0005886">
    <property type="term" value="C:plasma membrane"/>
    <property type="evidence" value="ECO:0007669"/>
    <property type="project" value="UniProtKB-SubCell"/>
</dbReference>
<evidence type="ECO:0000256" key="1">
    <source>
        <dbReference type="ARBA" id="ARBA00004651"/>
    </source>
</evidence>
<evidence type="ECO:0000256" key="3">
    <source>
        <dbReference type="ARBA" id="ARBA00022448"/>
    </source>
</evidence>
<dbReference type="OrthoDB" id="9799958at2"/>
<keyword evidence="3 8" id="KW-0813">Transport</keyword>
<dbReference type="NCBIfam" id="NF009248">
    <property type="entry name" value="PRK12600.1"/>
    <property type="match status" value="1"/>
</dbReference>
<proteinExistence type="inferred from homology"/>
<evidence type="ECO:0000313" key="10">
    <source>
        <dbReference type="EMBL" id="GGM19205.1"/>
    </source>
</evidence>
<keyword evidence="8" id="KW-0050">Antiport</keyword>
<dbReference type="PANTHER" id="PTHR34702:SF1">
    <property type="entry name" value="NA(+)_H(+) ANTIPORTER SUBUNIT F"/>
    <property type="match status" value="1"/>
</dbReference>
<dbReference type="Proteomes" id="UP000618460">
    <property type="component" value="Unassembled WGS sequence"/>
</dbReference>
<keyword evidence="4 8" id="KW-1003">Cell membrane</keyword>
<dbReference type="AlphaFoldDB" id="A0A917WPR9"/>
<feature type="transmembrane region" description="Helical" evidence="9">
    <location>
        <begin position="6"/>
        <end position="22"/>
    </location>
</feature>
<keyword evidence="5 9" id="KW-0812">Transmembrane</keyword>
<keyword evidence="6 9" id="KW-1133">Transmembrane helix</keyword>
<feature type="transmembrane region" description="Helical" evidence="9">
    <location>
        <begin position="60"/>
        <end position="78"/>
    </location>
</feature>
<dbReference type="PANTHER" id="PTHR34702">
    <property type="entry name" value="NA(+)/H(+) ANTIPORTER SUBUNIT F1"/>
    <property type="match status" value="1"/>
</dbReference>
<dbReference type="PIRSF" id="PIRSF028784">
    <property type="entry name" value="MrpF"/>
    <property type="match status" value="1"/>
</dbReference>
<feature type="transmembrane region" description="Helical" evidence="9">
    <location>
        <begin position="34"/>
        <end position="54"/>
    </location>
</feature>